<keyword evidence="2" id="KW-0813">Transport</keyword>
<sequence>MSVAGAGGRLRPKAPPIVYISWVALALMTTSSVASLRPAPTMAIYGLAAVFLYLIPAIVFLLPTSLVAAELASGWEGGVYKWVSTGISKPMGFLAVWCQFAMTIFYYPSLLGFVASTLAYVINPDLANNGVWTALVIMVCYWSGVFISSRGTKGVAGLASGGLIIGTLIPGAVLVILGAVFLGQGNPSAAPMTAQNLLPQWAGLASLVLIVNNFLSYSGMEMNAVHVSSLRNPKKDYSKSIFLSMGLVLLIFILPALAIAWVVPADQLSLTAGVMQAFDAVFAAFSWQWLTPIVGLMLVAASLGGMLTWLAGPSKGLLLISREEGYLPPFLQKLNKNGIQQNLLVTQGIVTSIIALGYALIPDVSSAYWIFSVITTQVYLIMYLLMFWAAVQLRRKHPEHPRGYRAPMLIGLCGVGFAASLAALLVGFIPPSQFGGGNPWIYFVIVAGGALGLGLLVPFLFYKFRKPSWKQPEESKGTES</sequence>
<feature type="transmembrane region" description="Helical" evidence="7">
    <location>
        <begin position="104"/>
        <end position="123"/>
    </location>
</feature>
<dbReference type="GO" id="GO:0022857">
    <property type="term" value="F:transmembrane transporter activity"/>
    <property type="evidence" value="ECO:0007669"/>
    <property type="project" value="InterPro"/>
</dbReference>
<comment type="caution">
    <text evidence="8">The sequence shown here is derived from an EMBL/GenBank/DDBJ whole genome shotgun (WGS) entry which is preliminary data.</text>
</comment>
<name>A0AA40SLZ4_9MICO</name>
<dbReference type="Proteomes" id="UP000549113">
    <property type="component" value="Unassembled WGS sequence"/>
</dbReference>
<feature type="transmembrane region" description="Helical" evidence="7">
    <location>
        <begin position="409"/>
        <end position="429"/>
    </location>
</feature>
<dbReference type="PIRSF" id="PIRSF006060">
    <property type="entry name" value="AA_transporter"/>
    <property type="match status" value="1"/>
</dbReference>
<feature type="transmembrane region" description="Helical" evidence="7">
    <location>
        <begin position="441"/>
        <end position="462"/>
    </location>
</feature>
<dbReference type="GO" id="GO:0005886">
    <property type="term" value="C:plasma membrane"/>
    <property type="evidence" value="ECO:0007669"/>
    <property type="project" value="UniProtKB-SubCell"/>
</dbReference>
<dbReference type="EMBL" id="JACIFH010000001">
    <property type="protein sequence ID" value="MBB4138594.1"/>
    <property type="molecule type" value="Genomic_DNA"/>
</dbReference>
<dbReference type="Gene3D" id="1.20.1740.10">
    <property type="entry name" value="Amino acid/polyamine transporter I"/>
    <property type="match status" value="1"/>
</dbReference>
<comment type="subcellular location">
    <subcellularLocation>
        <location evidence="1">Cell membrane</location>
        <topology evidence="1">Multi-pass membrane protein</topology>
    </subcellularLocation>
</comment>
<dbReference type="Pfam" id="PF13520">
    <property type="entry name" value="AA_permease_2"/>
    <property type="match status" value="1"/>
</dbReference>
<evidence type="ECO:0000256" key="1">
    <source>
        <dbReference type="ARBA" id="ARBA00004651"/>
    </source>
</evidence>
<feature type="transmembrane region" description="Helical" evidence="7">
    <location>
        <begin position="201"/>
        <end position="220"/>
    </location>
</feature>
<feature type="transmembrane region" description="Helical" evidence="7">
    <location>
        <begin position="343"/>
        <end position="361"/>
    </location>
</feature>
<feature type="transmembrane region" description="Helical" evidence="7">
    <location>
        <begin position="43"/>
        <end position="67"/>
    </location>
</feature>
<evidence type="ECO:0000313" key="9">
    <source>
        <dbReference type="Proteomes" id="UP000549113"/>
    </source>
</evidence>
<keyword evidence="5 7" id="KW-1133">Transmembrane helix</keyword>
<organism evidence="8 9">
    <name type="scientific">Microbacterium invictum</name>
    <dbReference type="NCBI Taxonomy" id="515415"/>
    <lineage>
        <taxon>Bacteria</taxon>
        <taxon>Bacillati</taxon>
        <taxon>Actinomycetota</taxon>
        <taxon>Actinomycetes</taxon>
        <taxon>Micrococcales</taxon>
        <taxon>Microbacteriaceae</taxon>
        <taxon>Microbacterium</taxon>
    </lineage>
</organism>
<evidence type="ECO:0000256" key="7">
    <source>
        <dbReference type="SAM" id="Phobius"/>
    </source>
</evidence>
<evidence type="ECO:0000256" key="4">
    <source>
        <dbReference type="ARBA" id="ARBA00022692"/>
    </source>
</evidence>
<dbReference type="RefSeq" id="WP_183498363.1">
    <property type="nucleotide sequence ID" value="NZ_BAABCO010000003.1"/>
</dbReference>
<keyword evidence="6 7" id="KW-0472">Membrane</keyword>
<feature type="transmembrane region" description="Helical" evidence="7">
    <location>
        <begin position="17"/>
        <end position="36"/>
    </location>
</feature>
<evidence type="ECO:0000256" key="3">
    <source>
        <dbReference type="ARBA" id="ARBA00022475"/>
    </source>
</evidence>
<feature type="transmembrane region" description="Helical" evidence="7">
    <location>
        <begin position="367"/>
        <end position="388"/>
    </location>
</feature>
<keyword evidence="3" id="KW-1003">Cell membrane</keyword>
<proteinExistence type="predicted"/>
<evidence type="ECO:0000256" key="5">
    <source>
        <dbReference type="ARBA" id="ARBA00022989"/>
    </source>
</evidence>
<accession>A0AA40SLZ4</accession>
<dbReference type="InterPro" id="IPR050367">
    <property type="entry name" value="APC_superfamily"/>
</dbReference>
<feature type="transmembrane region" description="Helical" evidence="7">
    <location>
        <begin position="129"/>
        <end position="148"/>
    </location>
</feature>
<dbReference type="InterPro" id="IPR002293">
    <property type="entry name" value="AA/rel_permease1"/>
</dbReference>
<evidence type="ECO:0000256" key="2">
    <source>
        <dbReference type="ARBA" id="ARBA00022448"/>
    </source>
</evidence>
<reference evidence="8 9" key="1">
    <citation type="submission" date="2020-08" db="EMBL/GenBank/DDBJ databases">
        <title>Sequencing the genomes of 1000 actinobacteria strains.</title>
        <authorList>
            <person name="Klenk H.-P."/>
        </authorList>
    </citation>
    <scope>NUCLEOTIDE SEQUENCE [LARGE SCALE GENOMIC DNA]</scope>
    <source>
        <strain evidence="8 9">DSM 19600</strain>
    </source>
</reference>
<dbReference type="PANTHER" id="PTHR42770:SF15">
    <property type="entry name" value="GLUTAMATE_GAMMA-AMINOBUTYRATE ANTIPORTER-RELATED"/>
    <property type="match status" value="1"/>
</dbReference>
<evidence type="ECO:0000256" key="6">
    <source>
        <dbReference type="ARBA" id="ARBA00023136"/>
    </source>
</evidence>
<feature type="transmembrane region" description="Helical" evidence="7">
    <location>
        <begin position="289"/>
        <end position="312"/>
    </location>
</feature>
<dbReference type="AlphaFoldDB" id="A0AA40SLZ4"/>
<keyword evidence="4 7" id="KW-0812">Transmembrane</keyword>
<gene>
    <name evidence="8" type="ORF">BKA10_000388</name>
</gene>
<feature type="transmembrane region" description="Helical" evidence="7">
    <location>
        <begin position="241"/>
        <end position="263"/>
    </location>
</feature>
<evidence type="ECO:0000313" key="8">
    <source>
        <dbReference type="EMBL" id="MBB4138594.1"/>
    </source>
</evidence>
<feature type="transmembrane region" description="Helical" evidence="7">
    <location>
        <begin position="155"/>
        <end position="181"/>
    </location>
</feature>
<keyword evidence="9" id="KW-1185">Reference proteome</keyword>
<protein>
    <submittedName>
        <fullName evidence="8">Amino acid transporter</fullName>
    </submittedName>
</protein>
<dbReference type="PANTHER" id="PTHR42770">
    <property type="entry name" value="AMINO ACID TRANSPORTER-RELATED"/>
    <property type="match status" value="1"/>
</dbReference>